<organism evidence="2 3">
    <name type="scientific">Branchiostoma lanceolatum</name>
    <name type="common">Common lancelet</name>
    <name type="synonym">Amphioxus lanceolatum</name>
    <dbReference type="NCBI Taxonomy" id="7740"/>
    <lineage>
        <taxon>Eukaryota</taxon>
        <taxon>Metazoa</taxon>
        <taxon>Chordata</taxon>
        <taxon>Cephalochordata</taxon>
        <taxon>Leptocardii</taxon>
        <taxon>Amphioxiformes</taxon>
        <taxon>Branchiostomatidae</taxon>
        <taxon>Branchiostoma</taxon>
    </lineage>
</organism>
<feature type="domain" description="Endonuclease/exonuclease/phosphatase" evidence="1">
    <location>
        <begin position="5"/>
        <end position="86"/>
    </location>
</feature>
<dbReference type="InterPro" id="IPR005135">
    <property type="entry name" value="Endo/exonuclease/phosphatase"/>
</dbReference>
<sequence>MKNAGLIIAGDFNFPLWNWETMSLKPNPVYTTVHQQFVDLLYDTGLDQIVKEPTCGENTLDLVLTNSPSLIPRVEVIPGISDHGIVYFEFKTKPDILQNANRPIFLYRRAN</sequence>
<dbReference type="AlphaFoldDB" id="A0A8K0F414"/>
<evidence type="ECO:0000259" key="1">
    <source>
        <dbReference type="Pfam" id="PF14529"/>
    </source>
</evidence>
<accession>A0A8K0F414</accession>
<name>A0A8K0F414_BRALA</name>
<evidence type="ECO:0000313" key="3">
    <source>
        <dbReference type="Proteomes" id="UP000838412"/>
    </source>
</evidence>
<dbReference type="SUPFAM" id="SSF56219">
    <property type="entry name" value="DNase I-like"/>
    <property type="match status" value="1"/>
</dbReference>
<dbReference type="GO" id="GO:0003824">
    <property type="term" value="F:catalytic activity"/>
    <property type="evidence" value="ECO:0007669"/>
    <property type="project" value="InterPro"/>
</dbReference>
<dbReference type="PANTHER" id="PTHR33395">
    <property type="entry name" value="TRANSCRIPTASE, PUTATIVE-RELATED-RELATED"/>
    <property type="match status" value="1"/>
</dbReference>
<dbReference type="Gene3D" id="3.60.10.10">
    <property type="entry name" value="Endonuclease/exonuclease/phosphatase"/>
    <property type="match status" value="1"/>
</dbReference>
<dbReference type="EMBL" id="OV696694">
    <property type="protein sequence ID" value="CAH1274649.1"/>
    <property type="molecule type" value="Genomic_DNA"/>
</dbReference>
<dbReference type="InterPro" id="IPR036691">
    <property type="entry name" value="Endo/exonu/phosph_ase_sf"/>
</dbReference>
<reference evidence="2" key="1">
    <citation type="submission" date="2022-01" db="EMBL/GenBank/DDBJ databases">
        <authorList>
            <person name="Braso-Vives M."/>
        </authorList>
    </citation>
    <scope>NUCLEOTIDE SEQUENCE</scope>
</reference>
<keyword evidence="3" id="KW-1185">Reference proteome</keyword>
<protein>
    <submittedName>
        <fullName evidence="2">Hypp5350 protein</fullName>
    </submittedName>
</protein>
<dbReference type="OrthoDB" id="6157682at2759"/>
<dbReference type="Pfam" id="PF14529">
    <property type="entry name" value="Exo_endo_phos_2"/>
    <property type="match status" value="1"/>
</dbReference>
<proteinExistence type="predicted"/>
<gene>
    <name evidence="2" type="primary">Hypp5350</name>
    <name evidence="2" type="ORF">BLAG_LOCUS25591</name>
</gene>
<dbReference type="Proteomes" id="UP000838412">
    <property type="component" value="Chromosome 9"/>
</dbReference>
<dbReference type="PANTHER" id="PTHR33395:SF22">
    <property type="entry name" value="REVERSE TRANSCRIPTASE DOMAIN-CONTAINING PROTEIN"/>
    <property type="match status" value="1"/>
</dbReference>
<evidence type="ECO:0000313" key="2">
    <source>
        <dbReference type="EMBL" id="CAH1274649.1"/>
    </source>
</evidence>